<comment type="caution">
    <text evidence="1">The sequence shown here is derived from an EMBL/GenBank/DDBJ whole genome shotgun (WGS) entry which is preliminary data.</text>
</comment>
<protein>
    <recommendedName>
        <fullName evidence="3">DUF4261 domain-containing protein</fullName>
    </recommendedName>
</protein>
<gene>
    <name evidence="1" type="ORF">K3152_05280</name>
</gene>
<evidence type="ECO:0000313" key="2">
    <source>
        <dbReference type="Proteomes" id="UP000783253"/>
    </source>
</evidence>
<sequence>MPASQASLGEEARSPQGLYLLFEPGARPQRSDVLAMVEALDLVWVSHDPAGSPADPQDAAQGRDGYSGQWLELMMSGLTFDLLGMAPAPGVAVPQVVHRVALGAECDPHGKEALVLVPGPHLADGANSLPIVRAMLDLGCKMARRLEGVEAICWSPARSATATELFCRSVEGWTEGGPFPALGLTSFAANGEGQFASEGLGFFVGQELRFHPTLAQDRLAATRLGMRLVHDIVSAGRVGEAREFVTEDGERYSLSPLPDCDIVEVSRM</sequence>
<keyword evidence="2" id="KW-1185">Reference proteome</keyword>
<proteinExistence type="predicted"/>
<evidence type="ECO:0008006" key="3">
    <source>
        <dbReference type="Google" id="ProtNLM"/>
    </source>
</evidence>
<name>A0ABS7IVX2_9SPHN</name>
<dbReference type="RefSeq" id="WP_221573031.1">
    <property type="nucleotide sequence ID" value="NZ_JAIGNK010000001.1"/>
</dbReference>
<reference evidence="1 2" key="1">
    <citation type="submission" date="2021-08" db="EMBL/GenBank/DDBJ databases">
        <title>Comparative Genomics Analysis of the Genus Qipengyuania Reveals Extensive Genetic Diversity and Metabolic Versatility, Including the Description of Fifteen Novel Species.</title>
        <authorList>
            <person name="Liu Y."/>
        </authorList>
    </citation>
    <scope>NUCLEOTIDE SEQUENCE [LARGE SCALE GENOMIC DNA]</scope>
    <source>
        <strain evidence="1 2">1NDH17</strain>
    </source>
</reference>
<evidence type="ECO:0000313" key="1">
    <source>
        <dbReference type="EMBL" id="MBX7457654.1"/>
    </source>
</evidence>
<dbReference type="Proteomes" id="UP000783253">
    <property type="component" value="Unassembled WGS sequence"/>
</dbReference>
<accession>A0ABS7IVX2</accession>
<organism evidence="1 2">
    <name type="scientific">Qipengyuania polymorpha</name>
    <dbReference type="NCBI Taxonomy" id="2867234"/>
    <lineage>
        <taxon>Bacteria</taxon>
        <taxon>Pseudomonadati</taxon>
        <taxon>Pseudomonadota</taxon>
        <taxon>Alphaproteobacteria</taxon>
        <taxon>Sphingomonadales</taxon>
        <taxon>Erythrobacteraceae</taxon>
        <taxon>Qipengyuania</taxon>
    </lineage>
</organism>
<dbReference type="EMBL" id="JAIGNK010000001">
    <property type="protein sequence ID" value="MBX7457654.1"/>
    <property type="molecule type" value="Genomic_DNA"/>
</dbReference>